<evidence type="ECO:0000313" key="7">
    <source>
        <dbReference type="EMBL" id="QYD73021.1"/>
    </source>
</evidence>
<dbReference type="Gene3D" id="3.40.640.10">
    <property type="entry name" value="Type I PLP-dependent aspartate aminotransferase-like (Major domain)"/>
    <property type="match status" value="1"/>
</dbReference>
<evidence type="ECO:0000256" key="2">
    <source>
        <dbReference type="ARBA" id="ARBA00022898"/>
    </source>
</evidence>
<evidence type="ECO:0000256" key="5">
    <source>
        <dbReference type="ARBA" id="ARBA00023163"/>
    </source>
</evidence>
<organism evidence="7 8">
    <name type="scientific">Paraburkholderia edwinii</name>
    <dbReference type="NCBI Taxonomy" id="2861782"/>
    <lineage>
        <taxon>Bacteria</taxon>
        <taxon>Pseudomonadati</taxon>
        <taxon>Pseudomonadota</taxon>
        <taxon>Betaproteobacteria</taxon>
        <taxon>Burkholderiales</taxon>
        <taxon>Burkholderiaceae</taxon>
        <taxon>Paraburkholderia</taxon>
    </lineage>
</organism>
<dbReference type="InterPro" id="IPR000524">
    <property type="entry name" value="Tscrpt_reg_HTH_GntR"/>
</dbReference>
<dbReference type="InterPro" id="IPR036390">
    <property type="entry name" value="WH_DNA-bd_sf"/>
</dbReference>
<dbReference type="CDD" id="cd00609">
    <property type="entry name" value="AAT_like"/>
    <property type="match status" value="1"/>
</dbReference>
<dbReference type="PROSITE" id="PS50949">
    <property type="entry name" value="HTH_GNTR"/>
    <property type="match status" value="1"/>
</dbReference>
<keyword evidence="5" id="KW-0804">Transcription</keyword>
<keyword evidence="2" id="KW-0663">Pyridoxal phosphate</keyword>
<name>A0ABX8UWI8_9BURK</name>
<keyword evidence="3" id="KW-0805">Transcription regulation</keyword>
<dbReference type="InterPro" id="IPR004839">
    <property type="entry name" value="Aminotransferase_I/II_large"/>
</dbReference>
<accession>A0ABX8UWI8</accession>
<protein>
    <submittedName>
        <fullName evidence="7">PLP-dependent aminotransferase family protein</fullName>
    </submittedName>
</protein>
<evidence type="ECO:0000256" key="4">
    <source>
        <dbReference type="ARBA" id="ARBA00023125"/>
    </source>
</evidence>
<dbReference type="CDD" id="cd07377">
    <property type="entry name" value="WHTH_GntR"/>
    <property type="match status" value="1"/>
</dbReference>
<dbReference type="InterPro" id="IPR015421">
    <property type="entry name" value="PyrdxlP-dep_Trfase_major"/>
</dbReference>
<evidence type="ECO:0000256" key="3">
    <source>
        <dbReference type="ARBA" id="ARBA00023015"/>
    </source>
</evidence>
<gene>
    <name evidence="7" type="ORF">KZJ38_25435</name>
</gene>
<dbReference type="Gene3D" id="1.10.10.10">
    <property type="entry name" value="Winged helix-like DNA-binding domain superfamily/Winged helix DNA-binding domain"/>
    <property type="match status" value="1"/>
</dbReference>
<dbReference type="EMBL" id="CP080096">
    <property type="protein sequence ID" value="QYD73021.1"/>
    <property type="molecule type" value="Genomic_DNA"/>
</dbReference>
<dbReference type="Pfam" id="PF00155">
    <property type="entry name" value="Aminotran_1_2"/>
    <property type="match status" value="1"/>
</dbReference>
<evidence type="ECO:0000313" key="8">
    <source>
        <dbReference type="Proteomes" id="UP000826462"/>
    </source>
</evidence>
<comment type="similarity">
    <text evidence="1">In the C-terminal section; belongs to the class-I pyridoxal-phosphate-dependent aminotransferase family.</text>
</comment>
<dbReference type="PANTHER" id="PTHR46577">
    <property type="entry name" value="HTH-TYPE TRANSCRIPTIONAL REGULATORY PROTEIN GABR"/>
    <property type="match status" value="1"/>
</dbReference>
<dbReference type="InterPro" id="IPR015424">
    <property type="entry name" value="PyrdxlP-dep_Trfase"/>
</dbReference>
<dbReference type="RefSeq" id="WP_219802546.1">
    <property type="nucleotide sequence ID" value="NZ_CP080096.1"/>
</dbReference>
<feature type="domain" description="HTH gntR-type" evidence="6">
    <location>
        <begin position="22"/>
        <end position="89"/>
    </location>
</feature>
<dbReference type="GO" id="GO:0008483">
    <property type="term" value="F:transaminase activity"/>
    <property type="evidence" value="ECO:0007669"/>
    <property type="project" value="UniProtKB-KW"/>
</dbReference>
<keyword evidence="7" id="KW-0032">Aminotransferase</keyword>
<evidence type="ECO:0000256" key="1">
    <source>
        <dbReference type="ARBA" id="ARBA00005384"/>
    </source>
</evidence>
<keyword evidence="4" id="KW-0238">DNA-binding</keyword>
<dbReference type="Proteomes" id="UP000826462">
    <property type="component" value="Chromosome 2"/>
</dbReference>
<sequence>MDYAVMLSNFEREAGRDASARIPQQQRLYHCLRAAILKGDIGEGTRLLPTRELAADLGVARNSVLYAYERLAEEGFVHAKRQGTVVARVGLQQSPAVMAGETPVLSKRVADIVRPGAGMDDPLPFLPGTPALDEFPLAQWRRCVERAWRAAGAAQLGYMRRDDNLTLRQAIAEYLRVSRGVRCDADQVLVTDGTQSALDLCARALAEANDIAWMENPGYGGARNAFLAADLRLVPIPVDADGLAPDPQHWRDTPPKLIYITPSHQYPLGAVMSLERRLALIAEARAAGALIIEDDYDSEFRHHGAPLAAVQGLADDAPVIYLGTFSKVMFPALRIGFMVLPRALAPAFRSTAGALMLRGRIVEQLALADFIEAGHFTRHLRRMRRLYAERRMALEDALQRHVNGLLTVSGGAGGMHLSARLDVPVADTEVSSVGRTHGLVLRALSRFCLPGTQTGYNGLVFGYGSVPASRMDPLAQQVRTVIQLALANRARRRE</sequence>
<evidence type="ECO:0000259" key="6">
    <source>
        <dbReference type="PROSITE" id="PS50949"/>
    </source>
</evidence>
<dbReference type="SUPFAM" id="SSF46785">
    <property type="entry name" value="Winged helix' DNA-binding domain"/>
    <property type="match status" value="1"/>
</dbReference>
<keyword evidence="8" id="KW-1185">Reference proteome</keyword>
<reference evidence="7 8" key="1">
    <citation type="submission" date="2021-07" db="EMBL/GenBank/DDBJ databases">
        <title>Paraburkholderia edwinii protects Aspergillus sp. from phenazines by acting as a toxin sponge.</title>
        <authorList>
            <person name="Dahlstrom K.M."/>
            <person name="Newman D.K."/>
        </authorList>
    </citation>
    <scope>NUCLEOTIDE SEQUENCE [LARGE SCALE GENOMIC DNA]</scope>
    <source>
        <strain evidence="7 8">Pe01</strain>
    </source>
</reference>
<keyword evidence="7" id="KW-0808">Transferase</keyword>
<dbReference type="InterPro" id="IPR051446">
    <property type="entry name" value="HTH_trans_reg/aminotransferase"/>
</dbReference>
<dbReference type="InterPro" id="IPR036388">
    <property type="entry name" value="WH-like_DNA-bd_sf"/>
</dbReference>
<dbReference type="SUPFAM" id="SSF53383">
    <property type="entry name" value="PLP-dependent transferases"/>
    <property type="match status" value="1"/>
</dbReference>
<dbReference type="PANTHER" id="PTHR46577:SF1">
    <property type="entry name" value="HTH-TYPE TRANSCRIPTIONAL REGULATORY PROTEIN GABR"/>
    <property type="match status" value="1"/>
</dbReference>
<proteinExistence type="inferred from homology"/>
<dbReference type="Pfam" id="PF00392">
    <property type="entry name" value="GntR"/>
    <property type="match status" value="1"/>
</dbReference>
<dbReference type="SMART" id="SM00345">
    <property type="entry name" value="HTH_GNTR"/>
    <property type="match status" value="1"/>
</dbReference>